<name>A0ABS0Z8B3_9GAMM</name>
<evidence type="ECO:0000259" key="3">
    <source>
        <dbReference type="Pfam" id="PF02120"/>
    </source>
</evidence>
<dbReference type="InterPro" id="IPR021136">
    <property type="entry name" value="Flagellar_hook_control-like_C"/>
</dbReference>
<protein>
    <submittedName>
        <fullName evidence="4">Flagellar hook-length control protein FliK</fullName>
    </submittedName>
</protein>
<dbReference type="InterPro" id="IPR038610">
    <property type="entry name" value="FliK-like_C_sf"/>
</dbReference>
<reference evidence="4 5" key="1">
    <citation type="submission" date="2020-12" db="EMBL/GenBank/DDBJ databases">
        <title>Comparative genome analysis of fungal antagonists Marinomonas ostreistagni 398 and M. spartinae 468.</title>
        <authorList>
            <person name="Fields J.L."/>
            <person name="Mavrodi O.V."/>
            <person name="Biber P.D."/>
            <person name="Indest K.J."/>
            <person name="Mavrodi D.V."/>
        </authorList>
    </citation>
    <scope>NUCLEOTIDE SEQUENCE [LARGE SCALE GENOMIC DNA]</scope>
    <source>
        <strain evidence="4 5">USM7</strain>
    </source>
</reference>
<organism evidence="4 5">
    <name type="scientific">Marinomonas ostreistagni</name>
    <dbReference type="NCBI Taxonomy" id="359209"/>
    <lineage>
        <taxon>Bacteria</taxon>
        <taxon>Pseudomonadati</taxon>
        <taxon>Pseudomonadota</taxon>
        <taxon>Gammaproteobacteria</taxon>
        <taxon>Oceanospirillales</taxon>
        <taxon>Oceanospirillaceae</taxon>
        <taxon>Marinomonas</taxon>
    </lineage>
</organism>
<dbReference type="PANTHER" id="PTHR37533">
    <property type="entry name" value="FLAGELLAR HOOK-LENGTH CONTROL PROTEIN"/>
    <property type="match status" value="1"/>
</dbReference>
<keyword evidence="4" id="KW-0966">Cell projection</keyword>
<feature type="domain" description="Flagellar hook-length control protein-like C-terminal" evidence="3">
    <location>
        <begin position="513"/>
        <end position="595"/>
    </location>
</feature>
<keyword evidence="1" id="KW-0175">Coiled coil</keyword>
<feature type="coiled-coil region" evidence="1">
    <location>
        <begin position="554"/>
        <end position="581"/>
    </location>
</feature>
<feature type="region of interest" description="Disordered" evidence="2">
    <location>
        <begin position="238"/>
        <end position="268"/>
    </location>
</feature>
<dbReference type="InterPro" id="IPR052563">
    <property type="entry name" value="FliK"/>
</dbReference>
<feature type="compositionally biased region" description="Polar residues" evidence="2">
    <location>
        <begin position="1"/>
        <end position="68"/>
    </location>
</feature>
<dbReference type="PANTHER" id="PTHR37533:SF2">
    <property type="entry name" value="FLAGELLAR HOOK-LENGTH CONTROL PROTEIN"/>
    <property type="match status" value="1"/>
</dbReference>
<keyword evidence="4" id="KW-0969">Cilium</keyword>
<proteinExistence type="predicted"/>
<dbReference type="Proteomes" id="UP000598488">
    <property type="component" value="Unassembled WGS sequence"/>
</dbReference>
<dbReference type="CDD" id="cd17470">
    <property type="entry name" value="T3SS_Flik_C"/>
    <property type="match status" value="1"/>
</dbReference>
<gene>
    <name evidence="4" type="ORF">JHD44_00990</name>
</gene>
<comment type="caution">
    <text evidence="4">The sequence shown here is derived from an EMBL/GenBank/DDBJ whole genome shotgun (WGS) entry which is preliminary data.</text>
</comment>
<dbReference type="RefSeq" id="WP_199460201.1">
    <property type="nucleotide sequence ID" value="NZ_JAEMUH010000001.1"/>
</dbReference>
<keyword evidence="5" id="KW-1185">Reference proteome</keyword>
<accession>A0ABS0Z8B3</accession>
<dbReference type="EMBL" id="JAEMUH010000001">
    <property type="protein sequence ID" value="MBJ7549246.1"/>
    <property type="molecule type" value="Genomic_DNA"/>
</dbReference>
<evidence type="ECO:0000313" key="5">
    <source>
        <dbReference type="Proteomes" id="UP000598488"/>
    </source>
</evidence>
<feature type="region of interest" description="Disordered" evidence="2">
    <location>
        <begin position="323"/>
        <end position="352"/>
    </location>
</feature>
<feature type="region of interest" description="Disordered" evidence="2">
    <location>
        <begin position="592"/>
        <end position="642"/>
    </location>
</feature>
<evidence type="ECO:0000313" key="4">
    <source>
        <dbReference type="EMBL" id="MBJ7549246.1"/>
    </source>
</evidence>
<feature type="compositionally biased region" description="Polar residues" evidence="2">
    <location>
        <begin position="323"/>
        <end position="350"/>
    </location>
</feature>
<dbReference type="Gene3D" id="3.30.750.140">
    <property type="match status" value="1"/>
</dbReference>
<sequence>MITSPSAITVSTASKNVRSSNAISNSQESFSSTLEQVTSSPRASQTSASAPDNTVESNKNQENQYTESATDERVTASTDLEADTSTEQVDEDVKAISNEDNADKITSESTLQDEMGLKEEVVVTNNGSVDESNVIDPSEQPLLGGKERQVSGQELAVEAPIQATNPEDSLTQDNKAASLDKALSQEQLLDDVDRTVEELTDSLENDEQSDTNQQLEQVFVSLDASPSINQQNINGELGVSSTPLEGETSGISVSISGSSSPQALNASASTLEHGVAEVPRNLDITNLGNAASSLMGVENTSSEIKATTESTLNVTLTASSDGSRIAASQVSMNDVRQSSLEASSTQTTTERSLEGLSKANLETLNRSVETAAVEGDEVGDVETSDNNNLRWIMEQMSKQATASKTSEAAGLNVSLDDTSAEQSTLLDVDVDLLQEVPNDELLNQEMDELISDRKTFEQIMSNLGSVSQQGTQSFGLQSAQSNPATMRGDSAAAQLTMQSLPDAQAFPSEMATKVSWVAKEGFKTAHIQLDPPELGSLTVKVSVDQDSNTHVSFVASSAQAKDALEGQMQRLREMLQQQGVQLDSVDVEVSQGNDQAFGSNGSEGNGQSSNSFAGLGDSDVGDEEIENVSYVSSPEQGIDYYA</sequence>
<dbReference type="Pfam" id="PF02120">
    <property type="entry name" value="Flg_hook"/>
    <property type="match status" value="1"/>
</dbReference>
<feature type="region of interest" description="Disordered" evidence="2">
    <location>
        <begin position="1"/>
        <end position="117"/>
    </location>
</feature>
<keyword evidence="4" id="KW-0282">Flagellum</keyword>
<feature type="compositionally biased region" description="Low complexity" evidence="2">
    <location>
        <begin position="598"/>
        <end position="611"/>
    </location>
</feature>
<feature type="compositionally biased region" description="Acidic residues" evidence="2">
    <location>
        <begin position="80"/>
        <end position="90"/>
    </location>
</feature>
<evidence type="ECO:0000256" key="2">
    <source>
        <dbReference type="SAM" id="MobiDB-lite"/>
    </source>
</evidence>
<evidence type="ECO:0000256" key="1">
    <source>
        <dbReference type="SAM" id="Coils"/>
    </source>
</evidence>
<feature type="compositionally biased region" description="Low complexity" evidence="2">
    <location>
        <begin position="249"/>
        <end position="260"/>
    </location>
</feature>